<gene>
    <name evidence="14" type="ORF">H2LOC_001120</name>
</gene>
<keyword evidence="5 8" id="KW-0378">Hydrolase</keyword>
<dbReference type="SUPFAM" id="SSF52317">
    <property type="entry name" value="Class I glutamine amidotransferase-like"/>
    <property type="match status" value="1"/>
</dbReference>
<dbReference type="KEGG" id="mhey:H2LOC_001120"/>
<reference evidence="14 15" key="1">
    <citation type="submission" date="2019-11" db="EMBL/GenBank/DDBJ databases">
        <title>The genome sequence of Methylocystis heyeri.</title>
        <authorList>
            <person name="Oshkin I.Y."/>
            <person name="Miroshnikov K."/>
            <person name="Dedysh S.N."/>
        </authorList>
    </citation>
    <scope>NUCLEOTIDE SEQUENCE [LARGE SCALE GENOMIC DNA]</scope>
    <source>
        <strain evidence="14 15">H2</strain>
    </source>
</reference>
<evidence type="ECO:0000256" key="6">
    <source>
        <dbReference type="ARBA" id="ARBA00022833"/>
    </source>
</evidence>
<evidence type="ECO:0000256" key="4">
    <source>
        <dbReference type="ARBA" id="ARBA00022723"/>
    </source>
</evidence>
<dbReference type="PANTHER" id="PTHR36447">
    <property type="entry name" value="BETA-GALACTOSIDASE GANA"/>
    <property type="match status" value="1"/>
</dbReference>
<dbReference type="GO" id="GO:0004565">
    <property type="term" value="F:beta-galactosidase activity"/>
    <property type="evidence" value="ECO:0007669"/>
    <property type="project" value="UniProtKB-EC"/>
</dbReference>
<feature type="domain" description="Beta-galactosidase trimerisation" evidence="13">
    <location>
        <begin position="405"/>
        <end position="596"/>
    </location>
</feature>
<name>A0A6B8K994_9HYPH</name>
<dbReference type="PIRSF" id="PIRSF001084">
    <property type="entry name" value="B-galactosidase"/>
    <property type="match status" value="1"/>
</dbReference>
<dbReference type="CDD" id="cd03143">
    <property type="entry name" value="A4_beta-galactosidase_middle_domain"/>
    <property type="match status" value="1"/>
</dbReference>
<evidence type="ECO:0000256" key="8">
    <source>
        <dbReference type="PIRNR" id="PIRNR001084"/>
    </source>
</evidence>
<dbReference type="InterPro" id="IPR003476">
    <property type="entry name" value="Glyco_hydro_42"/>
</dbReference>
<dbReference type="SUPFAM" id="SSF51445">
    <property type="entry name" value="(Trans)glycosidases"/>
    <property type="match status" value="1"/>
</dbReference>
<feature type="binding site" evidence="11">
    <location>
        <position position="111"/>
    </location>
    <ligand>
        <name>Zn(2+)</name>
        <dbReference type="ChEBI" id="CHEBI:29105"/>
    </ligand>
</feature>
<dbReference type="InterPro" id="IPR013738">
    <property type="entry name" value="Beta_galactosidase_Trimer"/>
</dbReference>
<evidence type="ECO:0000256" key="10">
    <source>
        <dbReference type="PIRSR" id="PIRSR001084-2"/>
    </source>
</evidence>
<evidence type="ECO:0000256" key="3">
    <source>
        <dbReference type="ARBA" id="ARBA00012756"/>
    </source>
</evidence>
<keyword evidence="7 8" id="KW-0326">Glycosidase</keyword>
<dbReference type="OrthoDB" id="9800974at2"/>
<dbReference type="Proteomes" id="UP000309061">
    <property type="component" value="Chromosome"/>
</dbReference>
<dbReference type="InterPro" id="IPR013529">
    <property type="entry name" value="Glyco_hydro_42_N"/>
</dbReference>
<evidence type="ECO:0000259" key="13">
    <source>
        <dbReference type="Pfam" id="PF08532"/>
    </source>
</evidence>
<dbReference type="GO" id="GO:0009341">
    <property type="term" value="C:beta-galactosidase complex"/>
    <property type="evidence" value="ECO:0007669"/>
    <property type="project" value="InterPro"/>
</dbReference>
<evidence type="ECO:0000256" key="5">
    <source>
        <dbReference type="ARBA" id="ARBA00022801"/>
    </source>
</evidence>
<feature type="binding site" evidence="10">
    <location>
        <position position="145"/>
    </location>
    <ligand>
        <name>substrate</name>
    </ligand>
</feature>
<keyword evidence="15" id="KW-1185">Reference proteome</keyword>
<evidence type="ECO:0000256" key="2">
    <source>
        <dbReference type="ARBA" id="ARBA00005940"/>
    </source>
</evidence>
<dbReference type="GO" id="GO:0046872">
    <property type="term" value="F:metal ion binding"/>
    <property type="evidence" value="ECO:0007669"/>
    <property type="project" value="UniProtKB-KW"/>
</dbReference>
<dbReference type="InterPro" id="IPR013780">
    <property type="entry name" value="Glyco_hydro_b"/>
</dbReference>
<keyword evidence="4 11" id="KW-0479">Metal-binding</keyword>
<evidence type="ECO:0000256" key="1">
    <source>
        <dbReference type="ARBA" id="ARBA00001412"/>
    </source>
</evidence>
<comment type="similarity">
    <text evidence="2 8">Belongs to the glycosyl hydrolase 42 family.</text>
</comment>
<keyword evidence="6 11" id="KW-0862">Zinc</keyword>
<evidence type="ECO:0000259" key="12">
    <source>
        <dbReference type="Pfam" id="PF02449"/>
    </source>
</evidence>
<dbReference type="Pfam" id="PF08532">
    <property type="entry name" value="Glyco_hydro_42M"/>
    <property type="match status" value="1"/>
</dbReference>
<evidence type="ECO:0000256" key="11">
    <source>
        <dbReference type="PIRSR" id="PIRSR001084-3"/>
    </source>
</evidence>
<sequence length="658" mass="73871">MTIKQRLGVCYYPEQWPRSFWAEDARRMREIGIAVVRIGEFAWSRLEPREGFYQFDWLAGALEILHRAGLEVVLGTPTATPPKWLVDKMPDMAPLGADGAPRKFGSRRHYCFSHEGYARECDRIVEALACAFGEHPAVVGWQTDNEYGCHDTVESYSIAARDAFRKWCRSKYETTEALNRAWGNVFWSMELGSFDEIELPNLTVTEPNPSHLLDFKRFSSDQVVAFNRRQVEIIRNHSPGRAILHNFMGAFDAFDHYAVGADLDMAAWDSYPLGFLERSRHSDEFKTRYMRLGDPDFQAFHHDLYRSCGRGRWQVMEQQPGAVNWGAWNPVPAPGAVRLWTYEAFAAGAEVVSFFRWRQAPFAQEQMHEGLLLPNSEPNEAYFVAGEIAQELNRMEARAESARAPIALAFDYESAFAWRIQPQGQDFSYFDLVSAFYRALRKLGLSIDVVPPAPEEMKGRKMILAPGLFAARPELAAAMAQSGALVLLGPRSGSKTKDFQIPLALPPGDFGSLLGVKVRRVESLRPGVALAIRDLPGAHFSGWREFIALGEEAEAALCCEDGEVALSRRDNFYYLSGNPNDELLDALLRRLLAQAGADIIDLPQDIRVRDNGPLRYVFNYGSEPADISEIAGDAVFLLGGKTLDPCGVAAFMRKDEAE</sequence>
<proteinExistence type="inferred from homology"/>
<protein>
    <recommendedName>
        <fullName evidence="3 8">Beta-galactosidase</fullName>
        <shortName evidence="8">Beta-gal</shortName>
        <ecNumber evidence="3 8">3.2.1.23</ecNumber>
    </recommendedName>
</protein>
<dbReference type="Gene3D" id="2.60.40.1180">
    <property type="entry name" value="Golgi alpha-mannosidase II"/>
    <property type="match status" value="1"/>
</dbReference>
<accession>A0A6B8K994</accession>
<dbReference type="EMBL" id="CP046052">
    <property type="protein sequence ID" value="QGM44409.1"/>
    <property type="molecule type" value="Genomic_DNA"/>
</dbReference>
<dbReference type="AlphaFoldDB" id="A0A6B8K994"/>
<evidence type="ECO:0000313" key="15">
    <source>
        <dbReference type="Proteomes" id="UP000309061"/>
    </source>
</evidence>
<dbReference type="GO" id="GO:0005975">
    <property type="term" value="P:carbohydrate metabolic process"/>
    <property type="evidence" value="ECO:0007669"/>
    <property type="project" value="InterPro"/>
</dbReference>
<feature type="active site" description="Nucleophile" evidence="9">
    <location>
        <position position="317"/>
    </location>
</feature>
<dbReference type="InterPro" id="IPR029062">
    <property type="entry name" value="Class_I_gatase-like"/>
</dbReference>
<organism evidence="14 15">
    <name type="scientific">Methylocystis heyeri</name>
    <dbReference type="NCBI Taxonomy" id="391905"/>
    <lineage>
        <taxon>Bacteria</taxon>
        <taxon>Pseudomonadati</taxon>
        <taxon>Pseudomonadota</taxon>
        <taxon>Alphaproteobacteria</taxon>
        <taxon>Hyphomicrobiales</taxon>
        <taxon>Methylocystaceae</taxon>
        <taxon>Methylocystis</taxon>
    </lineage>
</organism>
<dbReference type="Pfam" id="PF02449">
    <property type="entry name" value="Glyco_hydro_42"/>
    <property type="match status" value="1"/>
</dbReference>
<evidence type="ECO:0000313" key="14">
    <source>
        <dbReference type="EMBL" id="QGM44409.1"/>
    </source>
</evidence>
<feature type="binding site" evidence="10">
    <location>
        <position position="107"/>
    </location>
    <ligand>
        <name>substrate</name>
    </ligand>
</feature>
<dbReference type="EC" id="3.2.1.23" evidence="3 8"/>
<dbReference type="SUPFAM" id="SSF51011">
    <property type="entry name" value="Glycosyl hydrolase domain"/>
    <property type="match status" value="1"/>
</dbReference>
<dbReference type="PANTHER" id="PTHR36447:SF2">
    <property type="entry name" value="BETA-GALACTOSIDASE YESZ"/>
    <property type="match status" value="1"/>
</dbReference>
<dbReference type="InterPro" id="IPR017853">
    <property type="entry name" value="GH"/>
</dbReference>
<comment type="catalytic activity">
    <reaction evidence="1 8">
        <text>Hydrolysis of terminal non-reducing beta-D-galactose residues in beta-D-galactosides.</text>
        <dbReference type="EC" id="3.2.1.23"/>
    </reaction>
</comment>
<dbReference type="Gene3D" id="3.20.20.80">
    <property type="entry name" value="Glycosidases"/>
    <property type="match status" value="1"/>
</dbReference>
<dbReference type="Gene3D" id="3.40.50.880">
    <property type="match status" value="1"/>
</dbReference>
<feature type="binding site" evidence="10">
    <location>
        <position position="325"/>
    </location>
    <ligand>
        <name>substrate</name>
    </ligand>
</feature>
<feature type="domain" description="Glycoside hydrolase family 42 N-terminal" evidence="12">
    <location>
        <begin position="10"/>
        <end position="394"/>
    </location>
</feature>
<feature type="active site" description="Proton donor" evidence="9">
    <location>
        <position position="146"/>
    </location>
</feature>
<evidence type="ECO:0000256" key="9">
    <source>
        <dbReference type="PIRSR" id="PIRSR001084-1"/>
    </source>
</evidence>
<evidence type="ECO:0000256" key="7">
    <source>
        <dbReference type="ARBA" id="ARBA00023295"/>
    </source>
</evidence>